<dbReference type="OrthoDB" id="2874374at2759"/>
<organism evidence="1 2">
    <name type="scientific">Gymnopus androsaceus JB14</name>
    <dbReference type="NCBI Taxonomy" id="1447944"/>
    <lineage>
        <taxon>Eukaryota</taxon>
        <taxon>Fungi</taxon>
        <taxon>Dikarya</taxon>
        <taxon>Basidiomycota</taxon>
        <taxon>Agaricomycotina</taxon>
        <taxon>Agaricomycetes</taxon>
        <taxon>Agaricomycetidae</taxon>
        <taxon>Agaricales</taxon>
        <taxon>Marasmiineae</taxon>
        <taxon>Omphalotaceae</taxon>
        <taxon>Gymnopus</taxon>
    </lineage>
</organism>
<feature type="non-terminal residue" evidence="1">
    <location>
        <position position="1"/>
    </location>
</feature>
<sequence>QKLDRRQAIATIMIEICEKKGDIKGLKFWYDVLEALDVLGVGGMSDEEEGNKGDKQVRHMKDLDFHHPDFHALFKKVDSTRSRESSIFNKKGRRHIQRVYVLKIVSHQPLSGLPSSYYQPAYLELMEQGDIAKVKVHHASHLLIPRHVFFIGC</sequence>
<name>A0A6A4GTY3_9AGAR</name>
<protein>
    <submittedName>
        <fullName evidence="1">Uncharacterized protein</fullName>
    </submittedName>
</protein>
<evidence type="ECO:0000313" key="1">
    <source>
        <dbReference type="EMBL" id="KAE9389269.1"/>
    </source>
</evidence>
<gene>
    <name evidence="1" type="ORF">BT96DRAFT_835156</name>
</gene>
<dbReference type="EMBL" id="ML769704">
    <property type="protein sequence ID" value="KAE9389269.1"/>
    <property type="molecule type" value="Genomic_DNA"/>
</dbReference>
<accession>A0A6A4GTY3</accession>
<evidence type="ECO:0000313" key="2">
    <source>
        <dbReference type="Proteomes" id="UP000799118"/>
    </source>
</evidence>
<dbReference type="AlphaFoldDB" id="A0A6A4GTY3"/>
<keyword evidence="2" id="KW-1185">Reference proteome</keyword>
<proteinExistence type="predicted"/>
<dbReference type="Proteomes" id="UP000799118">
    <property type="component" value="Unassembled WGS sequence"/>
</dbReference>
<reference evidence="1" key="1">
    <citation type="journal article" date="2019" name="Environ. Microbiol.">
        <title>Fungal ecological strategies reflected in gene transcription - a case study of two litter decomposers.</title>
        <authorList>
            <person name="Barbi F."/>
            <person name="Kohler A."/>
            <person name="Barry K."/>
            <person name="Baskaran P."/>
            <person name="Daum C."/>
            <person name="Fauchery L."/>
            <person name="Ihrmark K."/>
            <person name="Kuo A."/>
            <person name="LaButti K."/>
            <person name="Lipzen A."/>
            <person name="Morin E."/>
            <person name="Grigoriev I.V."/>
            <person name="Henrissat B."/>
            <person name="Lindahl B."/>
            <person name="Martin F."/>
        </authorList>
    </citation>
    <scope>NUCLEOTIDE SEQUENCE</scope>
    <source>
        <strain evidence="1">JB14</strain>
    </source>
</reference>